<evidence type="ECO:0000256" key="1">
    <source>
        <dbReference type="SAM" id="MobiDB-lite"/>
    </source>
</evidence>
<dbReference type="AlphaFoldDB" id="A0A2P2N033"/>
<reference evidence="2" key="1">
    <citation type="submission" date="2018-02" db="EMBL/GenBank/DDBJ databases">
        <title>Rhizophora mucronata_Transcriptome.</title>
        <authorList>
            <person name="Meera S.P."/>
            <person name="Sreeshan A."/>
            <person name="Augustine A."/>
        </authorList>
    </citation>
    <scope>NUCLEOTIDE SEQUENCE</scope>
    <source>
        <tissue evidence="2">Leaf</tissue>
    </source>
</reference>
<name>A0A2P2N033_RHIMU</name>
<evidence type="ECO:0000313" key="2">
    <source>
        <dbReference type="EMBL" id="MBX35837.1"/>
    </source>
</evidence>
<accession>A0A2P2N033</accession>
<protein>
    <submittedName>
        <fullName evidence="2">Uncharacterized protein</fullName>
    </submittedName>
</protein>
<organism evidence="2">
    <name type="scientific">Rhizophora mucronata</name>
    <name type="common">Asiatic mangrove</name>
    <dbReference type="NCBI Taxonomy" id="61149"/>
    <lineage>
        <taxon>Eukaryota</taxon>
        <taxon>Viridiplantae</taxon>
        <taxon>Streptophyta</taxon>
        <taxon>Embryophyta</taxon>
        <taxon>Tracheophyta</taxon>
        <taxon>Spermatophyta</taxon>
        <taxon>Magnoliopsida</taxon>
        <taxon>eudicotyledons</taxon>
        <taxon>Gunneridae</taxon>
        <taxon>Pentapetalae</taxon>
        <taxon>rosids</taxon>
        <taxon>fabids</taxon>
        <taxon>Malpighiales</taxon>
        <taxon>Rhizophoraceae</taxon>
        <taxon>Rhizophora</taxon>
    </lineage>
</organism>
<sequence>MWIDALGLEGWNGGAERGHPLA</sequence>
<feature type="region of interest" description="Disordered" evidence="1">
    <location>
        <begin position="1"/>
        <end position="22"/>
    </location>
</feature>
<proteinExistence type="predicted"/>
<dbReference type="EMBL" id="GGEC01055353">
    <property type="protein sequence ID" value="MBX35837.1"/>
    <property type="molecule type" value="Transcribed_RNA"/>
</dbReference>